<dbReference type="InterPro" id="IPR002562">
    <property type="entry name" value="3'-5'_exonuclease_dom"/>
</dbReference>
<organism evidence="12 13">
    <name type="scientific">Protomyces lactucae-debilis</name>
    <dbReference type="NCBI Taxonomy" id="2754530"/>
    <lineage>
        <taxon>Eukaryota</taxon>
        <taxon>Fungi</taxon>
        <taxon>Dikarya</taxon>
        <taxon>Ascomycota</taxon>
        <taxon>Taphrinomycotina</taxon>
        <taxon>Taphrinomycetes</taxon>
        <taxon>Taphrinales</taxon>
        <taxon>Protomycetaceae</taxon>
        <taxon>Protomyces</taxon>
    </lineage>
</organism>
<keyword evidence="2" id="KW-0540">Nuclease</keyword>
<name>A0A1Y2EYF4_PROLT</name>
<evidence type="ECO:0000256" key="6">
    <source>
        <dbReference type="ARBA" id="ARBA00022842"/>
    </source>
</evidence>
<dbReference type="EMBL" id="MCFI01000025">
    <property type="protein sequence ID" value="ORY75815.1"/>
    <property type="molecule type" value="Genomic_DNA"/>
</dbReference>
<dbReference type="AlphaFoldDB" id="A0A1Y2EYF4"/>
<evidence type="ECO:0000256" key="10">
    <source>
        <dbReference type="SAM" id="MobiDB-lite"/>
    </source>
</evidence>
<dbReference type="GO" id="GO:0003676">
    <property type="term" value="F:nucleic acid binding"/>
    <property type="evidence" value="ECO:0007669"/>
    <property type="project" value="InterPro"/>
</dbReference>
<dbReference type="PANTHER" id="PTHR13620:SF109">
    <property type="entry name" value="3'-5' EXONUCLEASE"/>
    <property type="match status" value="1"/>
</dbReference>
<dbReference type="InterPro" id="IPR051132">
    <property type="entry name" value="3-5_Exonuclease_domain"/>
</dbReference>
<dbReference type="Pfam" id="PF01612">
    <property type="entry name" value="DNA_pol_A_exo1"/>
    <property type="match status" value="1"/>
</dbReference>
<evidence type="ECO:0000256" key="4">
    <source>
        <dbReference type="ARBA" id="ARBA00022801"/>
    </source>
</evidence>
<dbReference type="Proteomes" id="UP000193685">
    <property type="component" value="Unassembled WGS sequence"/>
</dbReference>
<keyword evidence="3" id="KW-0479">Metal-binding</keyword>
<dbReference type="OrthoDB" id="1920326at2759"/>
<dbReference type="GO" id="GO:0046872">
    <property type="term" value="F:metal ion binding"/>
    <property type="evidence" value="ECO:0007669"/>
    <property type="project" value="UniProtKB-KW"/>
</dbReference>
<evidence type="ECO:0000259" key="11">
    <source>
        <dbReference type="Pfam" id="PF01612"/>
    </source>
</evidence>
<evidence type="ECO:0000256" key="9">
    <source>
        <dbReference type="ARBA" id="ARBA00042761"/>
    </source>
</evidence>
<evidence type="ECO:0000256" key="5">
    <source>
        <dbReference type="ARBA" id="ARBA00022839"/>
    </source>
</evidence>
<comment type="subcellular location">
    <subcellularLocation>
        <location evidence="1">Nucleus</location>
    </subcellularLocation>
</comment>
<feature type="domain" description="3'-5' exonuclease" evidence="11">
    <location>
        <begin position="88"/>
        <end position="253"/>
    </location>
</feature>
<protein>
    <recommendedName>
        <fullName evidence="8">3'-5' exonuclease</fullName>
    </recommendedName>
    <alternativeName>
        <fullName evidence="9">Werner Syndrome-like exonuclease</fullName>
    </alternativeName>
</protein>
<feature type="region of interest" description="Disordered" evidence="10">
    <location>
        <begin position="1"/>
        <end position="42"/>
    </location>
</feature>
<evidence type="ECO:0000256" key="8">
    <source>
        <dbReference type="ARBA" id="ARBA00040531"/>
    </source>
</evidence>
<keyword evidence="5" id="KW-0269">Exonuclease</keyword>
<dbReference type="GO" id="GO:0008408">
    <property type="term" value="F:3'-5' exonuclease activity"/>
    <property type="evidence" value="ECO:0007669"/>
    <property type="project" value="InterPro"/>
</dbReference>
<gene>
    <name evidence="12" type="ORF">BCR37DRAFT_389628</name>
</gene>
<evidence type="ECO:0000256" key="1">
    <source>
        <dbReference type="ARBA" id="ARBA00004123"/>
    </source>
</evidence>
<keyword evidence="7" id="KW-0539">Nucleus</keyword>
<dbReference type="STRING" id="56484.A0A1Y2EYF4"/>
<accession>A0A1Y2EYF4</accession>
<evidence type="ECO:0000313" key="12">
    <source>
        <dbReference type="EMBL" id="ORY75815.1"/>
    </source>
</evidence>
<dbReference type="PANTHER" id="PTHR13620">
    <property type="entry name" value="3-5 EXONUCLEASE"/>
    <property type="match status" value="1"/>
</dbReference>
<dbReference type="RefSeq" id="XP_040722463.1">
    <property type="nucleotide sequence ID" value="XM_040870758.1"/>
</dbReference>
<evidence type="ECO:0000256" key="2">
    <source>
        <dbReference type="ARBA" id="ARBA00022722"/>
    </source>
</evidence>
<evidence type="ECO:0000256" key="3">
    <source>
        <dbReference type="ARBA" id="ARBA00022723"/>
    </source>
</evidence>
<comment type="caution">
    <text evidence="12">The sequence shown here is derived from an EMBL/GenBank/DDBJ whole genome shotgun (WGS) entry which is preliminary data.</text>
</comment>
<evidence type="ECO:0000313" key="13">
    <source>
        <dbReference type="Proteomes" id="UP000193685"/>
    </source>
</evidence>
<feature type="compositionally biased region" description="Low complexity" evidence="10">
    <location>
        <begin position="20"/>
        <end position="32"/>
    </location>
</feature>
<dbReference type="GeneID" id="63787357"/>
<keyword evidence="4" id="KW-0378">Hydrolase</keyword>
<dbReference type="SUPFAM" id="SSF53098">
    <property type="entry name" value="Ribonuclease H-like"/>
    <property type="match status" value="1"/>
</dbReference>
<evidence type="ECO:0000256" key="7">
    <source>
        <dbReference type="ARBA" id="ARBA00023242"/>
    </source>
</evidence>
<dbReference type="InterPro" id="IPR036397">
    <property type="entry name" value="RNaseH_sf"/>
</dbReference>
<dbReference type="InterPro" id="IPR012337">
    <property type="entry name" value="RNaseH-like_sf"/>
</dbReference>
<dbReference type="GO" id="GO:0006139">
    <property type="term" value="P:nucleobase-containing compound metabolic process"/>
    <property type="evidence" value="ECO:0007669"/>
    <property type="project" value="InterPro"/>
</dbReference>
<dbReference type="GO" id="GO:0005634">
    <property type="term" value="C:nucleus"/>
    <property type="evidence" value="ECO:0007669"/>
    <property type="project" value="UniProtKB-SubCell"/>
</dbReference>
<keyword evidence="6" id="KW-0460">Magnesium</keyword>
<keyword evidence="13" id="KW-1185">Reference proteome</keyword>
<reference evidence="12 13" key="1">
    <citation type="submission" date="2016-07" db="EMBL/GenBank/DDBJ databases">
        <title>Pervasive Adenine N6-methylation of Active Genes in Fungi.</title>
        <authorList>
            <consortium name="DOE Joint Genome Institute"/>
            <person name="Mondo S.J."/>
            <person name="Dannebaum R.O."/>
            <person name="Kuo R.C."/>
            <person name="Labutti K."/>
            <person name="Haridas S."/>
            <person name="Kuo A."/>
            <person name="Salamov A."/>
            <person name="Ahrendt S.R."/>
            <person name="Lipzen A."/>
            <person name="Sullivan W."/>
            <person name="Andreopoulos W.B."/>
            <person name="Clum A."/>
            <person name="Lindquist E."/>
            <person name="Daum C."/>
            <person name="Ramamoorthy G.K."/>
            <person name="Gryganskyi A."/>
            <person name="Culley D."/>
            <person name="Magnuson J.K."/>
            <person name="James T.Y."/>
            <person name="O'Malley M.A."/>
            <person name="Stajich J.E."/>
            <person name="Spatafora J.W."/>
            <person name="Visel A."/>
            <person name="Grigoriev I.V."/>
        </authorList>
    </citation>
    <scope>NUCLEOTIDE SEQUENCE [LARGE SCALE GENOMIC DNA]</scope>
    <source>
        <strain evidence="12 13">12-1054</strain>
    </source>
</reference>
<proteinExistence type="predicted"/>
<dbReference type="Gene3D" id="3.30.420.10">
    <property type="entry name" value="Ribonuclease H-like superfamily/Ribonuclease H"/>
    <property type="match status" value="1"/>
</dbReference>
<sequence length="258" mass="28471">MTKYSGPGRTRSKHTDYERTAPASSQATTTAPGRGHHQPRGVATDRFVQKLVRPMALSGKYAGRSLDILYTNDPYLADEFCALHIDKQGCTHVGFDLEHRPHFAPGSKANVALLQFAPLMPALSTTYPVLLYSLYHANATLPLSLLCLLSNTAISKHGVGISGDLRHLAYLELPQECRSSYKELERDVKSVMPHHPGGRSLKALITSLMDPPCAVLKTKRLTMTNWEKKDLSNDEIAYAAMDALCGVLLWEIIDTQRG</sequence>